<protein>
    <submittedName>
        <fullName evidence="2">Putative kinase, aspartokinase/uridylate kinase</fullName>
    </submittedName>
</protein>
<feature type="domain" description="Aspartate/glutamate/uridylate kinase" evidence="1">
    <location>
        <begin position="8"/>
        <end position="170"/>
    </location>
</feature>
<dbReference type="EMBL" id="CP003362">
    <property type="protein sequence ID" value="AGB49179.1"/>
    <property type="molecule type" value="Genomic_DNA"/>
</dbReference>
<dbReference type="PIRSF" id="PIRSF004857">
    <property type="entry name" value="Kin_aa_kin"/>
    <property type="match status" value="1"/>
</dbReference>
<proteinExistence type="predicted"/>
<dbReference type="Proteomes" id="UP000010866">
    <property type="component" value="Chromosome"/>
</dbReference>
<reference evidence="3" key="1">
    <citation type="submission" date="2012-02" db="EMBL/GenBank/DDBJ databases">
        <title>Complete sequence of chromosome of Methanomethylovorans hollandica DSM 15978.</title>
        <authorList>
            <person name="Lucas S."/>
            <person name="Copeland A."/>
            <person name="Lapidus A."/>
            <person name="Glavina del Rio T."/>
            <person name="Dalin E."/>
            <person name="Tice H."/>
            <person name="Bruce D."/>
            <person name="Goodwin L."/>
            <person name="Pitluck S."/>
            <person name="Peters L."/>
            <person name="Mikhailova N."/>
            <person name="Held B."/>
            <person name="Kyrpides N."/>
            <person name="Mavromatis K."/>
            <person name="Ivanova N."/>
            <person name="Brettin T."/>
            <person name="Detter J.C."/>
            <person name="Han C."/>
            <person name="Larimer F."/>
            <person name="Land M."/>
            <person name="Hauser L."/>
            <person name="Markowitz V."/>
            <person name="Cheng J.-F."/>
            <person name="Hugenholtz P."/>
            <person name="Woyke T."/>
            <person name="Wu D."/>
            <person name="Spring S."/>
            <person name="Schroeder M."/>
            <person name="Brambilla E."/>
            <person name="Klenk H.-P."/>
            <person name="Eisen J.A."/>
        </authorList>
    </citation>
    <scope>NUCLEOTIDE SEQUENCE [LARGE SCALE GENOMIC DNA]</scope>
    <source>
        <strain evidence="3">DSM 15978 / NBRC 107637 / DMS1</strain>
    </source>
</reference>
<keyword evidence="2" id="KW-0418">Kinase</keyword>
<dbReference type="InterPro" id="IPR036393">
    <property type="entry name" value="AceGlu_kinase-like_sf"/>
</dbReference>
<dbReference type="Gene3D" id="3.40.1160.10">
    <property type="entry name" value="Acetylglutamate kinase-like"/>
    <property type="match status" value="1"/>
</dbReference>
<dbReference type="OrthoDB" id="50461at2157"/>
<dbReference type="KEGG" id="mhz:Metho_0938"/>
<dbReference type="STRING" id="867904.Metho_0938"/>
<organism evidence="2 3">
    <name type="scientific">Methanomethylovorans hollandica (strain DSM 15978 / NBRC 107637 / DMS1)</name>
    <dbReference type="NCBI Taxonomy" id="867904"/>
    <lineage>
        <taxon>Archaea</taxon>
        <taxon>Methanobacteriati</taxon>
        <taxon>Methanobacteriota</taxon>
        <taxon>Stenosarchaea group</taxon>
        <taxon>Methanomicrobia</taxon>
        <taxon>Methanosarcinales</taxon>
        <taxon>Methanosarcinaceae</taxon>
        <taxon>Methanomethylovorans</taxon>
    </lineage>
</organism>
<evidence type="ECO:0000259" key="1">
    <source>
        <dbReference type="Pfam" id="PF00696"/>
    </source>
</evidence>
<dbReference type="AlphaFoldDB" id="L0KYV5"/>
<dbReference type="GO" id="GO:0016301">
    <property type="term" value="F:kinase activity"/>
    <property type="evidence" value="ECO:0007669"/>
    <property type="project" value="UniProtKB-KW"/>
</dbReference>
<evidence type="ECO:0000313" key="2">
    <source>
        <dbReference type="EMBL" id="AGB49179.1"/>
    </source>
</evidence>
<accession>L0KYV5</accession>
<dbReference type="InterPro" id="IPR011375">
    <property type="entry name" value="MfnE"/>
</dbReference>
<dbReference type="Pfam" id="PF00696">
    <property type="entry name" value="AA_kinase"/>
    <property type="match status" value="1"/>
</dbReference>
<dbReference type="InterPro" id="IPR001048">
    <property type="entry name" value="Asp/Glu/Uridylate_kinase"/>
</dbReference>
<keyword evidence="2" id="KW-0808">Transferase</keyword>
<name>L0KYV5_METHD</name>
<keyword evidence="3" id="KW-1185">Reference proteome</keyword>
<gene>
    <name evidence="2" type="ordered locus">Metho_0938</name>
</gene>
<dbReference type="CDD" id="cd04240">
    <property type="entry name" value="AAK_UC"/>
    <property type="match status" value="1"/>
</dbReference>
<dbReference type="HOGENOM" id="CLU_089197_0_0_2"/>
<dbReference type="SUPFAM" id="SSF53633">
    <property type="entry name" value="Carbamate kinase-like"/>
    <property type="match status" value="1"/>
</dbReference>
<dbReference type="GeneID" id="14406747"/>
<dbReference type="RefSeq" id="WP_015324346.1">
    <property type="nucleotide sequence ID" value="NC_019977.1"/>
</dbReference>
<evidence type="ECO:0000313" key="3">
    <source>
        <dbReference type="Proteomes" id="UP000010866"/>
    </source>
</evidence>
<sequence length="217" mass="23825">MTANVKDCTVIKVGGSLIETAPELLFCLQEHITHMNSPVPTLLIVPGGGVFADNIRDIHENKCISDDAAHWMAILGMEQYAYYLSDKSGIAMTDDLDELVAGISVLKPYRLLLNRDPLPHSWDVTSDCIAAWVASILNARMIKVTDVDGVRINGETVPVVHAVKLTEMRESCVDRMLPELLMQEGRDCVVVNGKYPERVLAALEEKAVIGTLIKGNI</sequence>